<protein>
    <submittedName>
        <fullName evidence="1">Uncharacterized protein</fullName>
    </submittedName>
</protein>
<evidence type="ECO:0000313" key="2">
    <source>
        <dbReference type="Proteomes" id="UP000664414"/>
    </source>
</evidence>
<dbReference type="AlphaFoldDB" id="A0A8J7PT74"/>
<evidence type="ECO:0000313" key="1">
    <source>
        <dbReference type="EMBL" id="MBN9413364.1"/>
    </source>
</evidence>
<dbReference type="EMBL" id="JAFKGL010000021">
    <property type="protein sequence ID" value="MBN9413364.1"/>
    <property type="molecule type" value="Genomic_DNA"/>
</dbReference>
<gene>
    <name evidence="1" type="ORF">J0H12_05530</name>
</gene>
<organism evidence="1 2">
    <name type="scientific">Candidatus Paracaedimonas acanthamoebae</name>
    <dbReference type="NCBI Taxonomy" id="244581"/>
    <lineage>
        <taxon>Bacteria</taxon>
        <taxon>Pseudomonadati</taxon>
        <taxon>Pseudomonadota</taxon>
        <taxon>Alphaproteobacteria</taxon>
        <taxon>Holosporales</taxon>
        <taxon>Caedimonadaceae</taxon>
        <taxon>Candidatus Paracaedimonas</taxon>
    </lineage>
</organism>
<accession>A0A8J7PT74</accession>
<reference evidence="1" key="1">
    <citation type="submission" date="2021-02" db="EMBL/GenBank/DDBJ databases">
        <title>Thiocyanate and organic carbon inputs drive convergent selection for specific autotrophic Afipia and Thiobacillus strains within complex microbiomes.</title>
        <authorList>
            <person name="Huddy R.J."/>
            <person name="Sachdeva R."/>
            <person name="Kadzinga F."/>
            <person name="Kantor R.S."/>
            <person name="Harrison S.T.L."/>
            <person name="Banfield J.F."/>
        </authorList>
    </citation>
    <scope>NUCLEOTIDE SEQUENCE</scope>
    <source>
        <strain evidence="1">SCN18_10_11_15_R4_P_38_20</strain>
    </source>
</reference>
<dbReference type="Proteomes" id="UP000664414">
    <property type="component" value="Unassembled WGS sequence"/>
</dbReference>
<proteinExistence type="predicted"/>
<comment type="caution">
    <text evidence="1">The sequence shown here is derived from an EMBL/GenBank/DDBJ whole genome shotgun (WGS) entry which is preliminary data.</text>
</comment>
<sequence length="48" mass="5754">MALDVTEGKKLENIMVDEEEQEIVEALERYLSRRSLVQPHPLLQWVMW</sequence>
<name>A0A8J7PT74_9PROT</name>